<keyword evidence="3" id="KW-1185">Reference proteome</keyword>
<evidence type="ECO:0000313" key="2">
    <source>
        <dbReference type="EMBL" id="THU70147.1"/>
    </source>
</evidence>
<evidence type="ECO:0000256" key="1">
    <source>
        <dbReference type="SAM" id="MobiDB-lite"/>
    </source>
</evidence>
<reference evidence="2 3" key="1">
    <citation type="journal article" date="2019" name="Nat. Plants">
        <title>Genome sequencing of Musa balbisiana reveals subgenome evolution and function divergence in polyploid bananas.</title>
        <authorList>
            <person name="Yao X."/>
        </authorList>
    </citation>
    <scope>NUCLEOTIDE SEQUENCE [LARGE SCALE GENOMIC DNA]</scope>
    <source>
        <strain evidence="3">cv. DH-PKW</strain>
        <tissue evidence="2">Leaves</tissue>
    </source>
</reference>
<name>A0A4S8K5J3_MUSBA</name>
<comment type="caution">
    <text evidence="2">The sequence shown here is derived from an EMBL/GenBank/DDBJ whole genome shotgun (WGS) entry which is preliminary data.</text>
</comment>
<proteinExistence type="predicted"/>
<dbReference type="EMBL" id="PYDT01000002">
    <property type="protein sequence ID" value="THU70147.1"/>
    <property type="molecule type" value="Genomic_DNA"/>
</dbReference>
<organism evidence="2 3">
    <name type="scientific">Musa balbisiana</name>
    <name type="common">Banana</name>
    <dbReference type="NCBI Taxonomy" id="52838"/>
    <lineage>
        <taxon>Eukaryota</taxon>
        <taxon>Viridiplantae</taxon>
        <taxon>Streptophyta</taxon>
        <taxon>Embryophyta</taxon>
        <taxon>Tracheophyta</taxon>
        <taxon>Spermatophyta</taxon>
        <taxon>Magnoliopsida</taxon>
        <taxon>Liliopsida</taxon>
        <taxon>Zingiberales</taxon>
        <taxon>Musaceae</taxon>
        <taxon>Musa</taxon>
    </lineage>
</organism>
<dbReference type="Proteomes" id="UP000317650">
    <property type="component" value="Chromosome 8"/>
</dbReference>
<gene>
    <name evidence="2" type="ORF">C4D60_Mb08t21970</name>
</gene>
<feature type="compositionally biased region" description="Acidic residues" evidence="1">
    <location>
        <begin position="9"/>
        <end position="31"/>
    </location>
</feature>
<dbReference type="AlphaFoldDB" id="A0A4S8K5J3"/>
<evidence type="ECO:0000313" key="3">
    <source>
        <dbReference type="Proteomes" id="UP000317650"/>
    </source>
</evidence>
<accession>A0A4S8K5J3</accession>
<feature type="region of interest" description="Disordered" evidence="1">
    <location>
        <begin position="1"/>
        <end position="38"/>
    </location>
</feature>
<sequence length="103" mass="12428">METSRIFKEEEEEEEEEVEVELEWEGEEEANRDEAKSRWRRREGINYSLIHAFKHGLQQSLYLFWSWVESEMCISDRLSASILMDQTNNQYLSKETSNSWTNN</sequence>
<protein>
    <submittedName>
        <fullName evidence="2">Uncharacterized protein</fullName>
    </submittedName>
</protein>